<dbReference type="AlphaFoldDB" id="A0AAD1UQN7"/>
<reference evidence="3" key="1">
    <citation type="submission" date="2023-07" db="EMBL/GenBank/DDBJ databases">
        <authorList>
            <consortium name="AG Swart"/>
            <person name="Singh M."/>
            <person name="Singh A."/>
            <person name="Seah K."/>
            <person name="Emmerich C."/>
        </authorList>
    </citation>
    <scope>NUCLEOTIDE SEQUENCE</scope>
    <source>
        <strain evidence="3">DP1</strain>
    </source>
</reference>
<dbReference type="Gene3D" id="1.20.5.170">
    <property type="match status" value="1"/>
</dbReference>
<dbReference type="EMBL" id="CAMPGE010010787">
    <property type="protein sequence ID" value="CAI2369634.1"/>
    <property type="molecule type" value="Genomic_DNA"/>
</dbReference>
<sequence>MNPNEMPPWPTSYPHTALDAEDDFPRFDFPSLAPPQPQLAPSPIPCPTSTKPRKRAKKSHDKNFDFTEELKRIQESDLSPKSKKKEINKIYCKNNRRKNKEYTKELEAKIGKLEETVSKLTTQVEHYRHKISIMAIGGEKDFGEFKIIQSLSREELIQKMKSGQHKPQLDSKLKELSKQGGSASNDRQKLIKTAFKVVLDNIIPDRMRVLFNIAKEESSASYEQYEHLFKQSGKTFDMTFKEPCYNEIDRFHYYCGVHPNIFYKMKNLNDKNRKYHLLFKKIIHDLIRIRNRILRLQFDWRKNDNPKESGLTPENIVKFLEYTGKLEMTPEHNILNSWDIPKKPDDVKTEEYDGDSLFLSDSDDEIEHTKLKV</sequence>
<evidence type="ECO:0008006" key="5">
    <source>
        <dbReference type="Google" id="ProtNLM"/>
    </source>
</evidence>
<gene>
    <name evidence="3" type="ORF">ECRASSUSDP1_LOCUS10937</name>
</gene>
<dbReference type="CDD" id="cd14686">
    <property type="entry name" value="bZIP"/>
    <property type="match status" value="1"/>
</dbReference>
<feature type="coiled-coil region" evidence="1">
    <location>
        <begin position="103"/>
        <end position="130"/>
    </location>
</feature>
<dbReference type="Proteomes" id="UP001295684">
    <property type="component" value="Unassembled WGS sequence"/>
</dbReference>
<keyword evidence="4" id="KW-1185">Reference proteome</keyword>
<keyword evidence="1" id="KW-0175">Coiled coil</keyword>
<feature type="compositionally biased region" description="Basic residues" evidence="2">
    <location>
        <begin position="51"/>
        <end position="60"/>
    </location>
</feature>
<evidence type="ECO:0000313" key="4">
    <source>
        <dbReference type="Proteomes" id="UP001295684"/>
    </source>
</evidence>
<name>A0AAD1UQN7_EUPCR</name>
<feature type="compositionally biased region" description="Pro residues" evidence="2">
    <location>
        <begin position="1"/>
        <end position="11"/>
    </location>
</feature>
<protein>
    <recommendedName>
        <fullName evidence="5">BZIP domain-containing protein</fullName>
    </recommendedName>
</protein>
<evidence type="ECO:0000256" key="1">
    <source>
        <dbReference type="SAM" id="Coils"/>
    </source>
</evidence>
<proteinExistence type="predicted"/>
<evidence type="ECO:0000313" key="3">
    <source>
        <dbReference type="EMBL" id="CAI2369634.1"/>
    </source>
</evidence>
<feature type="compositionally biased region" description="Pro residues" evidence="2">
    <location>
        <begin position="32"/>
        <end position="46"/>
    </location>
</feature>
<organism evidence="3 4">
    <name type="scientific">Euplotes crassus</name>
    <dbReference type="NCBI Taxonomy" id="5936"/>
    <lineage>
        <taxon>Eukaryota</taxon>
        <taxon>Sar</taxon>
        <taxon>Alveolata</taxon>
        <taxon>Ciliophora</taxon>
        <taxon>Intramacronucleata</taxon>
        <taxon>Spirotrichea</taxon>
        <taxon>Hypotrichia</taxon>
        <taxon>Euplotida</taxon>
        <taxon>Euplotidae</taxon>
        <taxon>Moneuplotes</taxon>
    </lineage>
</organism>
<comment type="caution">
    <text evidence="3">The sequence shown here is derived from an EMBL/GenBank/DDBJ whole genome shotgun (WGS) entry which is preliminary data.</text>
</comment>
<feature type="compositionally biased region" description="Basic and acidic residues" evidence="2">
    <location>
        <begin position="167"/>
        <end position="177"/>
    </location>
</feature>
<feature type="region of interest" description="Disordered" evidence="2">
    <location>
        <begin position="160"/>
        <end position="184"/>
    </location>
</feature>
<evidence type="ECO:0000256" key="2">
    <source>
        <dbReference type="SAM" id="MobiDB-lite"/>
    </source>
</evidence>
<feature type="region of interest" description="Disordered" evidence="2">
    <location>
        <begin position="1"/>
        <end position="63"/>
    </location>
</feature>
<accession>A0AAD1UQN7</accession>